<dbReference type="Gene3D" id="2.120.10.30">
    <property type="entry name" value="TolB, C-terminal domain"/>
    <property type="match status" value="2"/>
</dbReference>
<gene>
    <name evidence="4" type="ORF">METZ01_LOCUS86254</name>
</gene>
<dbReference type="Pfam" id="PF01436">
    <property type="entry name" value="NHL"/>
    <property type="match status" value="1"/>
</dbReference>
<evidence type="ECO:0000256" key="1">
    <source>
        <dbReference type="ARBA" id="ARBA00022729"/>
    </source>
</evidence>
<evidence type="ECO:0008006" key="5">
    <source>
        <dbReference type="Google" id="ProtNLM"/>
    </source>
</evidence>
<dbReference type="PROSITE" id="PS51257">
    <property type="entry name" value="PROKAR_LIPOPROTEIN"/>
    <property type="match status" value="1"/>
</dbReference>
<evidence type="ECO:0000256" key="2">
    <source>
        <dbReference type="ARBA" id="ARBA00022737"/>
    </source>
</evidence>
<dbReference type="EMBL" id="UINC01007452">
    <property type="protein sequence ID" value="SVA33400.1"/>
    <property type="molecule type" value="Genomic_DNA"/>
</dbReference>
<dbReference type="PROSITE" id="PS51125">
    <property type="entry name" value="NHL"/>
    <property type="match status" value="1"/>
</dbReference>
<accession>A0A381UZ71</accession>
<dbReference type="SUPFAM" id="SSF63829">
    <property type="entry name" value="Calcium-dependent phosphotriesterase"/>
    <property type="match status" value="1"/>
</dbReference>
<dbReference type="PANTHER" id="PTHR10680">
    <property type="entry name" value="PEPTIDYL-GLYCINE ALPHA-AMIDATING MONOOXYGENASE"/>
    <property type="match status" value="1"/>
</dbReference>
<proteinExistence type="predicted"/>
<dbReference type="AlphaFoldDB" id="A0A381UZ71"/>
<organism evidence="4">
    <name type="scientific">marine metagenome</name>
    <dbReference type="NCBI Taxonomy" id="408172"/>
    <lineage>
        <taxon>unclassified sequences</taxon>
        <taxon>metagenomes</taxon>
        <taxon>ecological metagenomes</taxon>
    </lineage>
</organism>
<sequence>MFRDSLCCSTATILCMVTLGCGQPVQEEPTPAASETTMPQYQVDPFWPKPLPDDMLIGEIAGLAVDTQDHVWVFQRPGSLSEDELGAAQDPPVSLCCKPAPWIVEFDSDGNYLRGWGGPGEGYDWPEIEHGLFVDHENNVWLAGEATNDHQVLKFTADGEFLLQIGQRGQTGGNAHTEFLGHPTDMEIDPETNEVFVTDGYLNRRVIVFDANTGEYKRHWGAYGNEPQDFPAGTRYEAGRYRHAKPDGELLDSGFFPPIAPDRQDADTGAAFDPEGPPSQQFNIVHGVRLTNDGLVYIADRTNSRVQVFQRDGTYVDEVIIAKATMGEGSAWDVDVSPDEQQTFLYVADGTNQRVWIVQRATLEVLGSFGRRGHGAGEFHWVHRLVVDSQGTLYTGEVNRGRRLQKWILAEDNAATE</sequence>
<dbReference type="InterPro" id="IPR001258">
    <property type="entry name" value="NHL_repeat"/>
</dbReference>
<keyword evidence="1" id="KW-0732">Signal</keyword>
<evidence type="ECO:0000256" key="3">
    <source>
        <dbReference type="ARBA" id="ARBA00023180"/>
    </source>
</evidence>
<dbReference type="InterPro" id="IPR011042">
    <property type="entry name" value="6-blade_b-propeller_TolB-like"/>
</dbReference>
<keyword evidence="2" id="KW-0677">Repeat</keyword>
<protein>
    <recommendedName>
        <fullName evidence="5">Peptidylamidoglycolate lyase</fullName>
    </recommendedName>
</protein>
<reference evidence="4" key="1">
    <citation type="submission" date="2018-05" db="EMBL/GenBank/DDBJ databases">
        <authorList>
            <person name="Lanie J.A."/>
            <person name="Ng W.-L."/>
            <person name="Kazmierczak K.M."/>
            <person name="Andrzejewski T.M."/>
            <person name="Davidsen T.M."/>
            <person name="Wayne K.J."/>
            <person name="Tettelin H."/>
            <person name="Glass J.I."/>
            <person name="Rusch D."/>
            <person name="Podicherti R."/>
            <person name="Tsui H.-C.T."/>
            <person name="Winkler M.E."/>
        </authorList>
    </citation>
    <scope>NUCLEOTIDE SEQUENCE</scope>
</reference>
<keyword evidence="3" id="KW-0325">Glycoprotein</keyword>
<name>A0A381UZ71_9ZZZZ</name>
<evidence type="ECO:0000313" key="4">
    <source>
        <dbReference type="EMBL" id="SVA33400.1"/>
    </source>
</evidence>